<dbReference type="InterPro" id="IPR025857">
    <property type="entry name" value="MacB_PCD"/>
</dbReference>
<dbReference type="InterPro" id="IPR003838">
    <property type="entry name" value="ABC3_permease_C"/>
</dbReference>
<evidence type="ECO:0000313" key="11">
    <source>
        <dbReference type="Proteomes" id="UP000256321"/>
    </source>
</evidence>
<evidence type="ECO:0000256" key="3">
    <source>
        <dbReference type="ARBA" id="ARBA00022692"/>
    </source>
</evidence>
<evidence type="ECO:0000259" key="7">
    <source>
        <dbReference type="Pfam" id="PF02687"/>
    </source>
</evidence>
<proteinExistence type="predicted"/>
<accession>A0A3D8HIT7</accession>
<evidence type="ECO:0000313" key="9">
    <source>
        <dbReference type="EMBL" id="MBC8600630.1"/>
    </source>
</evidence>
<dbReference type="PANTHER" id="PTHR30572:SF18">
    <property type="entry name" value="ABC-TYPE MACROLIDE FAMILY EXPORT SYSTEM PERMEASE COMPONENT 2"/>
    <property type="match status" value="1"/>
</dbReference>
<evidence type="ECO:0000256" key="2">
    <source>
        <dbReference type="ARBA" id="ARBA00022475"/>
    </source>
</evidence>
<name>A0A3D8HIT7_9BACT</name>
<evidence type="ECO:0000256" key="4">
    <source>
        <dbReference type="ARBA" id="ARBA00022989"/>
    </source>
</evidence>
<reference evidence="9 12" key="2">
    <citation type="submission" date="2020-08" db="EMBL/GenBank/DDBJ databases">
        <title>Genome public.</title>
        <authorList>
            <person name="Liu C."/>
            <person name="Sun Q."/>
        </authorList>
    </citation>
    <scope>NUCLEOTIDE SEQUENCE [LARGE SCALE GENOMIC DNA]</scope>
    <source>
        <strain evidence="9 12">426_9</strain>
    </source>
</reference>
<dbReference type="GO" id="GO:0022857">
    <property type="term" value="F:transmembrane transporter activity"/>
    <property type="evidence" value="ECO:0007669"/>
    <property type="project" value="TreeGrafter"/>
</dbReference>
<feature type="transmembrane region" description="Helical" evidence="6">
    <location>
        <begin position="21"/>
        <end position="43"/>
    </location>
</feature>
<organism evidence="10 11">
    <name type="scientific">Parabacteroides acidifaciens</name>
    <dbReference type="NCBI Taxonomy" id="2290935"/>
    <lineage>
        <taxon>Bacteria</taxon>
        <taxon>Pseudomonadati</taxon>
        <taxon>Bacteroidota</taxon>
        <taxon>Bacteroidia</taxon>
        <taxon>Bacteroidales</taxon>
        <taxon>Tannerellaceae</taxon>
        <taxon>Parabacteroides</taxon>
    </lineage>
</organism>
<keyword evidence="2" id="KW-1003">Cell membrane</keyword>
<evidence type="ECO:0000256" key="1">
    <source>
        <dbReference type="ARBA" id="ARBA00004651"/>
    </source>
</evidence>
<dbReference type="RefSeq" id="WP_115498152.1">
    <property type="nucleotide sequence ID" value="NZ_JACRTI010000004.1"/>
</dbReference>
<feature type="domain" description="MacB-like periplasmic core" evidence="8">
    <location>
        <begin position="20"/>
        <end position="245"/>
    </location>
</feature>
<gene>
    <name evidence="10" type="ORF">DWU89_02775</name>
    <name evidence="9" type="ORF">H8784_02725</name>
</gene>
<keyword evidence="5 6" id="KW-0472">Membrane</keyword>
<protein>
    <submittedName>
        <fullName evidence="10">ABC transporter permease</fullName>
    </submittedName>
</protein>
<sequence>MFKQYLKQALQMLKENRLTSVISILGTALSIAMILVVVLQFQIRLVGFRPESNRDRMLYILGIRADSQTDPNNRNSTAMSDGVVKECLYPLQTPESVTAMAKDRSIVSLPNRRLFEEYVICYTDPGFWKVFDFHFLSGKPFTEADFSSGLPRAVITNTLARKLFGSEEPVGKEIEMGYVSYAVTGVVKEPSRAAGSAYSDVWVPYTSNTNYVNNQSCGGVCGNFQAVILAHSSGDFDAIRAEIKQAVARYNAGGRDFVLGINYIFSRVDVALGSNDMNGGIQVGWLEYLTQKVPLLLFLLLVPTLNLTGVIQSSVQKRRSEMGLRKAFGATKGRLLTQVLCENLITTMIGGIIGIILSVVLLHLCKSFLLSREMVITFEMLFKPALFAAALFFTLLLNLLSAGLPAIRIAREQIVDALKDNDNS</sequence>
<evidence type="ECO:0000256" key="6">
    <source>
        <dbReference type="SAM" id="Phobius"/>
    </source>
</evidence>
<feature type="domain" description="ABC3 transporter permease C-terminal" evidence="7">
    <location>
        <begin position="296"/>
        <end position="413"/>
    </location>
</feature>
<dbReference type="GO" id="GO:0005886">
    <property type="term" value="C:plasma membrane"/>
    <property type="evidence" value="ECO:0007669"/>
    <property type="project" value="UniProtKB-SubCell"/>
</dbReference>
<evidence type="ECO:0000313" key="10">
    <source>
        <dbReference type="EMBL" id="RDU50632.1"/>
    </source>
</evidence>
<comment type="caution">
    <text evidence="10">The sequence shown here is derived from an EMBL/GenBank/DDBJ whole genome shotgun (WGS) entry which is preliminary data.</text>
</comment>
<dbReference type="Pfam" id="PF12704">
    <property type="entry name" value="MacB_PCD"/>
    <property type="match status" value="1"/>
</dbReference>
<feature type="transmembrane region" description="Helical" evidence="6">
    <location>
        <begin position="384"/>
        <end position="404"/>
    </location>
</feature>
<comment type="subcellular location">
    <subcellularLocation>
        <location evidence="1">Cell membrane</location>
        <topology evidence="1">Multi-pass membrane protein</topology>
    </subcellularLocation>
</comment>
<evidence type="ECO:0000313" key="12">
    <source>
        <dbReference type="Proteomes" id="UP000629596"/>
    </source>
</evidence>
<feature type="transmembrane region" description="Helical" evidence="6">
    <location>
        <begin position="335"/>
        <end position="364"/>
    </location>
</feature>
<dbReference type="AlphaFoldDB" id="A0A3D8HIT7"/>
<dbReference type="EMBL" id="QREV01000004">
    <property type="protein sequence ID" value="RDU50632.1"/>
    <property type="molecule type" value="Genomic_DNA"/>
</dbReference>
<keyword evidence="4 6" id="KW-1133">Transmembrane helix</keyword>
<keyword evidence="12" id="KW-1185">Reference proteome</keyword>
<dbReference type="PANTHER" id="PTHR30572">
    <property type="entry name" value="MEMBRANE COMPONENT OF TRANSPORTER-RELATED"/>
    <property type="match status" value="1"/>
</dbReference>
<dbReference type="Proteomes" id="UP000256321">
    <property type="component" value="Unassembled WGS sequence"/>
</dbReference>
<dbReference type="EMBL" id="JACRTI010000004">
    <property type="protein sequence ID" value="MBC8600630.1"/>
    <property type="molecule type" value="Genomic_DNA"/>
</dbReference>
<keyword evidence="3 6" id="KW-0812">Transmembrane</keyword>
<dbReference type="InterPro" id="IPR050250">
    <property type="entry name" value="Macrolide_Exporter_MacB"/>
</dbReference>
<evidence type="ECO:0000256" key="5">
    <source>
        <dbReference type="ARBA" id="ARBA00023136"/>
    </source>
</evidence>
<reference evidence="10 11" key="1">
    <citation type="submission" date="2018-07" db="EMBL/GenBank/DDBJ databases">
        <title>Parabacteroides acidifaciens nov. sp., isolated from human feces.</title>
        <authorList>
            <person name="Wang Y.J."/>
        </authorList>
    </citation>
    <scope>NUCLEOTIDE SEQUENCE [LARGE SCALE GENOMIC DNA]</scope>
    <source>
        <strain evidence="10 11">426-9</strain>
    </source>
</reference>
<dbReference type="Pfam" id="PF02687">
    <property type="entry name" value="FtsX"/>
    <property type="match status" value="1"/>
</dbReference>
<evidence type="ECO:0000259" key="8">
    <source>
        <dbReference type="Pfam" id="PF12704"/>
    </source>
</evidence>
<feature type="transmembrane region" description="Helical" evidence="6">
    <location>
        <begin position="295"/>
        <end position="315"/>
    </location>
</feature>
<dbReference type="Proteomes" id="UP000629596">
    <property type="component" value="Unassembled WGS sequence"/>
</dbReference>